<reference evidence="3" key="1">
    <citation type="submission" date="2020-11" db="EMBL/GenBank/DDBJ databases">
        <authorList>
            <person name="Tran Van P."/>
        </authorList>
    </citation>
    <scope>NUCLEOTIDE SEQUENCE</scope>
</reference>
<keyword evidence="2" id="KW-0732">Signal</keyword>
<dbReference type="AlphaFoldDB" id="A0A7R9CJW5"/>
<feature type="region of interest" description="Disordered" evidence="1">
    <location>
        <begin position="372"/>
        <end position="392"/>
    </location>
</feature>
<dbReference type="EMBL" id="OC317418">
    <property type="protein sequence ID" value="CAD7396696.1"/>
    <property type="molecule type" value="Genomic_DNA"/>
</dbReference>
<organism evidence="3">
    <name type="scientific">Timema cristinae</name>
    <name type="common">Walking stick</name>
    <dbReference type="NCBI Taxonomy" id="61476"/>
    <lineage>
        <taxon>Eukaryota</taxon>
        <taxon>Metazoa</taxon>
        <taxon>Ecdysozoa</taxon>
        <taxon>Arthropoda</taxon>
        <taxon>Hexapoda</taxon>
        <taxon>Insecta</taxon>
        <taxon>Pterygota</taxon>
        <taxon>Neoptera</taxon>
        <taxon>Polyneoptera</taxon>
        <taxon>Phasmatodea</taxon>
        <taxon>Timematodea</taxon>
        <taxon>Timematoidea</taxon>
        <taxon>Timematidae</taxon>
        <taxon>Timema</taxon>
    </lineage>
</organism>
<evidence type="ECO:0000256" key="1">
    <source>
        <dbReference type="SAM" id="MobiDB-lite"/>
    </source>
</evidence>
<evidence type="ECO:0000256" key="2">
    <source>
        <dbReference type="SAM" id="SignalP"/>
    </source>
</evidence>
<feature type="chain" id="PRO_5030522653" evidence="2">
    <location>
        <begin position="31"/>
        <end position="392"/>
    </location>
</feature>
<accession>A0A7R9CJW5</accession>
<protein>
    <submittedName>
        <fullName evidence="3">Uncharacterized protein</fullName>
    </submittedName>
</protein>
<proteinExistence type="predicted"/>
<gene>
    <name evidence="3" type="ORF">TCEB3V08_LOCUS3746</name>
</gene>
<feature type="signal peptide" evidence="2">
    <location>
        <begin position="1"/>
        <end position="30"/>
    </location>
</feature>
<evidence type="ECO:0000313" key="3">
    <source>
        <dbReference type="EMBL" id="CAD7396696.1"/>
    </source>
</evidence>
<sequence length="392" mass="43868">MRRTSQVRMQYVAATTSLLGLVLLMSSSQGDPVPDPGRSPSVVDVGALVAHQQSPPQMSSCFSLALNLRRTKSDYEIGLQMSASVFAVTWSLVFKSWIGTPPTPVHPTEIRTSISPSSAFEPNTTSALANYATEAGILEQNYRQLSELDNALVVLSSTAEDGEIEDATEEEKRAWQDLQGGWGKRAWQDLQGGWGKRGWQDLQSGWGKRAWQDLHSPWGKRAWRDLGSTWGKRAWQDLQGGWGKRGWQDLQSGWGKRAWQDLQGGWGKRSWDDLRPMWGKRLYDLYRNQLLSDADLEALEDAVEASDEEDGQENADKRAWRSLGGSWGKRASSDWANFKGSWGKREPGWNNLKGLWGKRESKWGRLSPIWGKRSIGGESGMKEEPGAANNED</sequence>
<name>A0A7R9CJW5_TIMCR</name>